<evidence type="ECO:0000256" key="7">
    <source>
        <dbReference type="SAM" id="SignalP"/>
    </source>
</evidence>
<dbReference type="GO" id="GO:0004222">
    <property type="term" value="F:metalloendopeptidase activity"/>
    <property type="evidence" value="ECO:0007669"/>
    <property type="project" value="InterPro"/>
</dbReference>
<keyword evidence="3 5" id="KW-0862">Zinc</keyword>
<organism evidence="9">
    <name type="scientific">Rhipicephalus appendiculatus</name>
    <name type="common">Brown ear tick</name>
    <dbReference type="NCBI Taxonomy" id="34631"/>
    <lineage>
        <taxon>Eukaryota</taxon>
        <taxon>Metazoa</taxon>
        <taxon>Ecdysozoa</taxon>
        <taxon>Arthropoda</taxon>
        <taxon>Chelicerata</taxon>
        <taxon>Arachnida</taxon>
        <taxon>Acari</taxon>
        <taxon>Parasitiformes</taxon>
        <taxon>Ixodida</taxon>
        <taxon>Ixodoidea</taxon>
        <taxon>Ixodidae</taxon>
        <taxon>Rhipicephalinae</taxon>
        <taxon>Rhipicephalus</taxon>
        <taxon>Rhipicephalus</taxon>
    </lineage>
</organism>
<dbReference type="PROSITE" id="PS50215">
    <property type="entry name" value="ADAM_MEPRO"/>
    <property type="match status" value="1"/>
</dbReference>
<dbReference type="InterPro" id="IPR024079">
    <property type="entry name" value="MetalloPept_cat_dom_sf"/>
</dbReference>
<feature type="binding site" evidence="5">
    <location>
        <position position="335"/>
    </location>
    <ligand>
        <name>Zn(2+)</name>
        <dbReference type="ChEBI" id="CHEBI:29105"/>
        <note>catalytic</note>
    </ligand>
</feature>
<dbReference type="EMBL" id="GEDV01000382">
    <property type="protein sequence ID" value="JAP88175.1"/>
    <property type="molecule type" value="Transcribed_RNA"/>
</dbReference>
<feature type="binding site" evidence="5">
    <location>
        <position position="339"/>
    </location>
    <ligand>
        <name>Zn(2+)</name>
        <dbReference type="ChEBI" id="CHEBI:29105"/>
        <note>catalytic</note>
    </ligand>
</feature>
<proteinExistence type="predicted"/>
<keyword evidence="7" id="KW-0732">Signal</keyword>
<feature type="binding site" evidence="5">
    <location>
        <position position="345"/>
    </location>
    <ligand>
        <name>Zn(2+)</name>
        <dbReference type="ChEBI" id="CHEBI:29105"/>
        <note>catalytic</note>
    </ligand>
</feature>
<keyword evidence="1" id="KW-0645">Protease</keyword>
<dbReference type="GO" id="GO:0006509">
    <property type="term" value="P:membrane protein ectodomain proteolysis"/>
    <property type="evidence" value="ECO:0007669"/>
    <property type="project" value="TreeGrafter"/>
</dbReference>
<evidence type="ECO:0000256" key="6">
    <source>
        <dbReference type="SAM" id="MobiDB-lite"/>
    </source>
</evidence>
<evidence type="ECO:0000256" key="3">
    <source>
        <dbReference type="ARBA" id="ARBA00022833"/>
    </source>
</evidence>
<feature type="compositionally biased region" description="Basic and acidic residues" evidence="6">
    <location>
        <begin position="136"/>
        <end position="158"/>
    </location>
</feature>
<keyword evidence="5" id="KW-0479">Metal-binding</keyword>
<keyword evidence="4" id="KW-0482">Metalloprotease</keyword>
<feature type="chain" id="PRO_5007287200" evidence="7">
    <location>
        <begin position="22"/>
        <end position="469"/>
    </location>
</feature>
<accession>A0A131ZBJ7</accession>
<dbReference type="GO" id="GO:0046872">
    <property type="term" value="F:metal ion binding"/>
    <property type="evidence" value="ECO:0007669"/>
    <property type="project" value="UniProtKB-KW"/>
</dbReference>
<dbReference type="SUPFAM" id="SSF55486">
    <property type="entry name" value="Metalloproteases ('zincins'), catalytic domain"/>
    <property type="match status" value="1"/>
</dbReference>
<feature type="non-terminal residue" evidence="9">
    <location>
        <position position="1"/>
    </location>
</feature>
<evidence type="ECO:0000256" key="1">
    <source>
        <dbReference type="ARBA" id="ARBA00022670"/>
    </source>
</evidence>
<feature type="signal peptide" evidence="7">
    <location>
        <begin position="1"/>
        <end position="21"/>
    </location>
</feature>
<comment type="caution">
    <text evidence="5">Lacks conserved residue(s) required for the propagation of feature annotation.</text>
</comment>
<dbReference type="Pfam" id="PF13688">
    <property type="entry name" value="Reprolysin_5"/>
    <property type="match status" value="1"/>
</dbReference>
<evidence type="ECO:0000256" key="5">
    <source>
        <dbReference type="PROSITE-ProRule" id="PRU00276"/>
    </source>
</evidence>
<feature type="active site" evidence="5">
    <location>
        <position position="336"/>
    </location>
</feature>
<evidence type="ECO:0000256" key="2">
    <source>
        <dbReference type="ARBA" id="ARBA00022801"/>
    </source>
</evidence>
<dbReference type="Gene3D" id="3.40.390.10">
    <property type="entry name" value="Collagenase (Catalytic Domain)"/>
    <property type="match status" value="1"/>
</dbReference>
<feature type="domain" description="Peptidase M12B" evidence="8">
    <location>
        <begin position="288"/>
        <end position="396"/>
    </location>
</feature>
<dbReference type="PANTHER" id="PTHR11905">
    <property type="entry name" value="ADAM A DISINTEGRIN AND METALLOPROTEASE DOMAIN"/>
    <property type="match status" value="1"/>
</dbReference>
<keyword evidence="2" id="KW-0378">Hydrolase</keyword>
<dbReference type="PANTHER" id="PTHR11905:SF159">
    <property type="entry name" value="ADAM METALLOPROTEASE"/>
    <property type="match status" value="1"/>
</dbReference>
<reference evidence="9" key="1">
    <citation type="journal article" date="2016" name="Ticks Tick Borne Dis.">
        <title>De novo assembly and annotation of the salivary gland transcriptome of Rhipicephalus appendiculatus male and female ticks during blood feeding.</title>
        <authorList>
            <person name="de Castro M.H."/>
            <person name="de Klerk D."/>
            <person name="Pienaar R."/>
            <person name="Latif A.A."/>
            <person name="Rees D.J."/>
            <person name="Mans B.J."/>
        </authorList>
    </citation>
    <scope>NUCLEOTIDE SEQUENCE</scope>
    <source>
        <tissue evidence="9">Salivary glands</tissue>
    </source>
</reference>
<name>A0A131ZBJ7_RHIAP</name>
<dbReference type="AlphaFoldDB" id="A0A131ZBJ7"/>
<feature type="non-terminal residue" evidence="9">
    <location>
        <position position="469"/>
    </location>
</feature>
<evidence type="ECO:0000259" key="8">
    <source>
        <dbReference type="PROSITE" id="PS50215"/>
    </source>
</evidence>
<feature type="region of interest" description="Disordered" evidence="6">
    <location>
        <begin position="136"/>
        <end position="164"/>
    </location>
</feature>
<protein>
    <submittedName>
        <fullName evidence="9">Reprolysin</fullName>
    </submittedName>
</protein>
<evidence type="ECO:0000313" key="9">
    <source>
        <dbReference type="EMBL" id="JAP88175.1"/>
    </source>
</evidence>
<evidence type="ECO:0000256" key="4">
    <source>
        <dbReference type="ARBA" id="ARBA00023049"/>
    </source>
</evidence>
<sequence length="469" mass="52496">RPEVVVAGALLFALLWTTSHAETLVYPRLLESRADDSDILLHVREGLTLNLRKSSIFASDFVLTTSTETGPDNVVFNGSELERDLYHDTEHRSSLVVKRKENGVEVRGILNDQLRITPAVLFERSEEGLIPHEVFTVEERSSTPKNPSEHSKNEKCVKDNTTSADRTNKSNCAEKFVVELCVVAGPTYWCAFNGTEDLVNYIATAVNVVAFWFIEMKDPAIRLQLNRIIKHENDSIAGKNICGTTLYELRNHNSCAADILDALNSTIDLANYCELTGCDIVLQLTSGDLAMEVNSTHINRKVQGVANFGGVCTNRSAAVAEDDPLVYSGVSTMAHEIAHSVGASHDGENFTLPINGYPDALNCSWEDGYLMSASGEGRNRHRLSNCSMAQIKFLVSTLPEFRIQVHTKANYSNIFYPGQNMTPEMFCRRKHPLHEDVQPVKTCWRGVCGEHNWTDIYNTYHTYRTFEIR</sequence>
<dbReference type="InterPro" id="IPR001590">
    <property type="entry name" value="Peptidase_M12B"/>
</dbReference>